<gene>
    <name evidence="2" type="ORF">IQ266_20170</name>
</gene>
<dbReference type="PANTHER" id="PTHR34631:SF3">
    <property type="entry name" value="ISSOD12 TRANSPOSASE TNPA_ISSOD12"/>
    <property type="match status" value="1"/>
</dbReference>
<dbReference type="InterPro" id="IPR053520">
    <property type="entry name" value="Transposase_Tn903"/>
</dbReference>
<sequence>MSYRIRNWSEYNAGLRQRGSLTFWLDTSVLAGWELPGLSGRRRGASQRYSDLAIATVITLQSVYGLAGRQMMGFLGSLFGLMSVSLAVPDHSTVSRRQAHLEVSLPVVPKRGAVHVVVDSTGIKVYGEGEWKTRQHGISKRRTWRKLHLSVDEATGEILSAVVSTNNVHDSEVFEPLINQIPEPIEQVSADGAYDQRHCYEKIAEREAKAGIPPQKNAKIWQDGNCNAPPHLRDENLRQIRRRGRKAWKQDANYHRRSLAETTMSRLKAIFGGKVRARTFDNQAAELLLQCAALNRMIQAAKPDTIWIDD</sequence>
<dbReference type="EMBL" id="JADEXQ010000086">
    <property type="protein sequence ID" value="MBE9032058.1"/>
    <property type="molecule type" value="Genomic_DNA"/>
</dbReference>
<keyword evidence="3" id="KW-1185">Reference proteome</keyword>
<dbReference type="AlphaFoldDB" id="A0A928Z5Z9"/>
<protein>
    <submittedName>
        <fullName evidence="2">IS5 family transposase</fullName>
    </submittedName>
</protein>
<dbReference type="InterPro" id="IPR025668">
    <property type="entry name" value="Tnp_DDE_dom"/>
</dbReference>
<dbReference type="Proteomes" id="UP000625316">
    <property type="component" value="Unassembled WGS sequence"/>
</dbReference>
<dbReference type="InterPro" id="IPR053172">
    <property type="entry name" value="Tn903_transposase"/>
</dbReference>
<evidence type="ECO:0000313" key="3">
    <source>
        <dbReference type="Proteomes" id="UP000625316"/>
    </source>
</evidence>
<evidence type="ECO:0000313" key="2">
    <source>
        <dbReference type="EMBL" id="MBE9032058.1"/>
    </source>
</evidence>
<accession>A0A928Z5Z9</accession>
<reference evidence="2" key="1">
    <citation type="submission" date="2020-10" db="EMBL/GenBank/DDBJ databases">
        <authorList>
            <person name="Castelo-Branco R."/>
            <person name="Eusebio N."/>
            <person name="Adriana R."/>
            <person name="Vieira A."/>
            <person name="Brugerolle De Fraissinette N."/>
            <person name="Rezende De Castro R."/>
            <person name="Schneider M.P."/>
            <person name="Vasconcelos V."/>
            <person name="Leao P.N."/>
        </authorList>
    </citation>
    <scope>NUCLEOTIDE SEQUENCE</scope>
    <source>
        <strain evidence="2">LEGE 11480</strain>
    </source>
</reference>
<comment type="caution">
    <text evidence="2">The sequence shown here is derived from an EMBL/GenBank/DDBJ whole genome shotgun (WGS) entry which is preliminary data.</text>
</comment>
<proteinExistence type="predicted"/>
<dbReference type="PANTHER" id="PTHR34631">
    <property type="match status" value="1"/>
</dbReference>
<dbReference type="Pfam" id="PF13737">
    <property type="entry name" value="DDE_Tnp_1_5"/>
    <property type="match status" value="1"/>
</dbReference>
<feature type="domain" description="Transposase DDE" evidence="1">
    <location>
        <begin position="17"/>
        <end position="128"/>
    </location>
</feature>
<evidence type="ECO:0000259" key="1">
    <source>
        <dbReference type="Pfam" id="PF13737"/>
    </source>
</evidence>
<dbReference type="RefSeq" id="WP_264326884.1">
    <property type="nucleotide sequence ID" value="NZ_JADEXQ010000086.1"/>
</dbReference>
<name>A0A928Z5Z9_9CYAN</name>
<organism evidence="2 3">
    <name type="scientific">Romeriopsis navalis LEGE 11480</name>
    <dbReference type="NCBI Taxonomy" id="2777977"/>
    <lineage>
        <taxon>Bacteria</taxon>
        <taxon>Bacillati</taxon>
        <taxon>Cyanobacteriota</taxon>
        <taxon>Cyanophyceae</taxon>
        <taxon>Leptolyngbyales</taxon>
        <taxon>Leptolyngbyaceae</taxon>
        <taxon>Romeriopsis</taxon>
        <taxon>Romeriopsis navalis</taxon>
    </lineage>
</organism>
<dbReference type="NCBIfam" id="NF033579">
    <property type="entry name" value="transpos_IS5_2"/>
    <property type="match status" value="1"/>
</dbReference>